<reference evidence="2 3" key="1">
    <citation type="submission" date="2023-12" db="EMBL/GenBank/DDBJ databases">
        <title>Marinobacter qingdaonensis sp. nov., isolated from the intertidal sediment of Qingdao, PR China.</title>
        <authorList>
            <person name="Li Y."/>
        </authorList>
    </citation>
    <scope>NUCLEOTIDE SEQUENCE [LARGE SCALE GENOMIC DNA]</scope>
    <source>
        <strain evidence="2 3">ASW11-75</strain>
    </source>
</reference>
<dbReference type="EMBL" id="JAYDCJ010000005">
    <property type="protein sequence ID" value="MEA1082566.1"/>
    <property type="molecule type" value="Genomic_DNA"/>
</dbReference>
<keyword evidence="1" id="KW-0472">Membrane</keyword>
<dbReference type="Proteomes" id="UP001305746">
    <property type="component" value="Unassembled WGS sequence"/>
</dbReference>
<feature type="transmembrane region" description="Helical" evidence="1">
    <location>
        <begin position="12"/>
        <end position="31"/>
    </location>
</feature>
<dbReference type="NCBIfam" id="TIGR02532">
    <property type="entry name" value="IV_pilin_GFxxxE"/>
    <property type="match status" value="1"/>
</dbReference>
<keyword evidence="3" id="KW-1185">Reference proteome</keyword>
<protein>
    <submittedName>
        <fullName evidence="2">Type II secretion system protein</fullName>
    </submittedName>
</protein>
<dbReference type="PROSITE" id="PS00409">
    <property type="entry name" value="PROKAR_NTER_METHYL"/>
    <property type="match status" value="1"/>
</dbReference>
<dbReference type="SUPFAM" id="SSF54523">
    <property type="entry name" value="Pili subunits"/>
    <property type="match status" value="1"/>
</dbReference>
<sequence length="259" mass="27969">MMRARGFTLVELIMVIVLLGIVATVSVRFVSLSTQGAIDVSSRQQRALKGVVVSEQISRDIREALPTSIRVSGDNRCLEWFPIQAASVYRNLPRGPNPDSFEAVPLPGGATAEGRVVVYGYSGNLYSPSNPGPISGNATMPTGAPLVTVDLDSPHRFNGGSPQRRFFIVDEPVTLCQDGGFLYRYRNYGINSTIASGMPSSHPNREVVAANVTPDSVRFSFVPPSLQRGAVVRFAFELSDPTTGEATSVDQEVQIRNVP</sequence>
<dbReference type="RefSeq" id="WP_322857064.1">
    <property type="nucleotide sequence ID" value="NZ_JAYDCJ010000005.1"/>
</dbReference>
<evidence type="ECO:0000313" key="2">
    <source>
        <dbReference type="EMBL" id="MEA1082566.1"/>
    </source>
</evidence>
<dbReference type="Pfam" id="PF07963">
    <property type="entry name" value="N_methyl"/>
    <property type="match status" value="1"/>
</dbReference>
<evidence type="ECO:0000313" key="3">
    <source>
        <dbReference type="Proteomes" id="UP001305746"/>
    </source>
</evidence>
<keyword evidence="1" id="KW-1133">Transmembrane helix</keyword>
<gene>
    <name evidence="2" type="ORF">U5822_18010</name>
</gene>
<name>A0ABU5P3B5_9GAMM</name>
<accession>A0ABU5P3B5</accession>
<organism evidence="2 3">
    <name type="scientific">Marinobacter qingdaonensis</name>
    <dbReference type="NCBI Taxonomy" id="3108486"/>
    <lineage>
        <taxon>Bacteria</taxon>
        <taxon>Pseudomonadati</taxon>
        <taxon>Pseudomonadota</taxon>
        <taxon>Gammaproteobacteria</taxon>
        <taxon>Pseudomonadales</taxon>
        <taxon>Marinobacteraceae</taxon>
        <taxon>Marinobacter</taxon>
    </lineage>
</organism>
<keyword evidence="1" id="KW-0812">Transmembrane</keyword>
<proteinExistence type="predicted"/>
<comment type="caution">
    <text evidence="2">The sequence shown here is derived from an EMBL/GenBank/DDBJ whole genome shotgun (WGS) entry which is preliminary data.</text>
</comment>
<dbReference type="InterPro" id="IPR045584">
    <property type="entry name" value="Pilin-like"/>
</dbReference>
<evidence type="ECO:0000256" key="1">
    <source>
        <dbReference type="SAM" id="Phobius"/>
    </source>
</evidence>
<dbReference type="InterPro" id="IPR012902">
    <property type="entry name" value="N_methyl_site"/>
</dbReference>